<keyword evidence="5" id="KW-0732">Signal</keyword>
<name>A0A4Y8RMS9_9HYPH</name>
<keyword evidence="8" id="KW-1185">Reference proteome</keyword>
<dbReference type="InterPro" id="IPR007452">
    <property type="entry name" value="TamB_C"/>
</dbReference>
<keyword evidence="3" id="KW-1133">Transmembrane helix</keyword>
<feature type="chain" id="PRO_5021493472" description="Translocation and assembly module TamB C-terminal domain-containing protein" evidence="5">
    <location>
        <begin position="30"/>
        <end position="2195"/>
    </location>
</feature>
<dbReference type="PANTHER" id="PTHR36985:SF1">
    <property type="entry name" value="TRANSLOCATION AND ASSEMBLY MODULE SUBUNIT TAMB"/>
    <property type="match status" value="1"/>
</dbReference>
<dbReference type="PANTHER" id="PTHR36985">
    <property type="entry name" value="TRANSLOCATION AND ASSEMBLY MODULE SUBUNIT TAMB"/>
    <property type="match status" value="1"/>
</dbReference>
<accession>A0A4Y8RMS9</accession>
<comment type="caution">
    <text evidence="7">The sequence shown here is derived from an EMBL/GenBank/DDBJ whole genome shotgun (WGS) entry which is preliminary data.</text>
</comment>
<evidence type="ECO:0000256" key="4">
    <source>
        <dbReference type="ARBA" id="ARBA00023136"/>
    </source>
</evidence>
<dbReference type="GO" id="GO:0009306">
    <property type="term" value="P:protein secretion"/>
    <property type="evidence" value="ECO:0007669"/>
    <property type="project" value="InterPro"/>
</dbReference>
<evidence type="ECO:0000313" key="7">
    <source>
        <dbReference type="EMBL" id="TFF24952.1"/>
    </source>
</evidence>
<dbReference type="GO" id="GO:0097347">
    <property type="term" value="C:TAM protein secretion complex"/>
    <property type="evidence" value="ECO:0007669"/>
    <property type="project" value="TreeGrafter"/>
</dbReference>
<keyword evidence="2" id="KW-0812">Transmembrane</keyword>
<evidence type="ECO:0000313" key="8">
    <source>
        <dbReference type="Proteomes" id="UP000298179"/>
    </source>
</evidence>
<protein>
    <recommendedName>
        <fullName evidence="6">Translocation and assembly module TamB C-terminal domain-containing protein</fullName>
    </recommendedName>
</protein>
<gene>
    <name evidence="7" type="ORF">E3C22_06090</name>
</gene>
<dbReference type="Proteomes" id="UP000298179">
    <property type="component" value="Unassembled WGS sequence"/>
</dbReference>
<dbReference type="GO" id="GO:0005886">
    <property type="term" value="C:plasma membrane"/>
    <property type="evidence" value="ECO:0007669"/>
    <property type="project" value="InterPro"/>
</dbReference>
<sequence length="2195" mass="219598">MINERLAALALTLFLAMAALLPAGRPADAQEFIASQIENLISTDTMKVKIDGLSGALTGALRIEKVTVSDPQGVFLTASDLAMDWSPLSLMRSNVSIDKLTAGQIVLERLPTGQPASEDDGSGGGFSLPSITADIRDITLNEFIIGEAIAGTRARLKANASLNLKDDPKQLSAKATVERLDKPGRIAFDVDFAPDDNKLVVNIDAGEPQGGLVATLLGIPGAPPVELTVNGSGPLSGFMANGGLTVDGEQAMTLTARVDRQEAAYRAALSVNVAAERFVPEAYQRYVAGGANLDAAVEIRDDGTYRIDQWTLSSQAIQLSASGAVDPSGSGNDIAVQLTAPGGGPIALSLGTPETPIDISLASLDAALKGALSSADLSLKASLPQLVYGDYAADNLGAEITSQAFDVTGLTGPFQLSASVASAKAPEGVQQRFLDGPIKLDGQGALDQNGIRLDPATLKTDVADLKVTGAAALTFSTFDLTLDSNFQTVALSAGLAPLAGENLAVSGKFARQADGSLSASDLKVTGDNLSISGSAGLNGETVSADISGRLANAGAVSQSFSGAASFQLTASGPTEKPDVNLTVDGNGLSINGRELANLTVRATGTLDPASPRASVDISGVIDGQPLEGKAQLTTEASGERKLSGLVIRQGPNRITGDLVLNENFLPIGTLDVKLDDLAALATLGGVTASGDVAGTIGFDVQPDGTPVAKPDLAGDSITVSGNTLAGARIDVALYDYLGIPQPEGSVTALSIGAAGLDVENLSVDLARAGQGTDTPSTTVDASARANGVPIALSGDASFKPNETLIALKTLTAEIPDAAVALQDEARVRIADGTTSLSDLVLTVGDGRLTASGSAGQTLDLSASLENVPAAVANPFLPDLALAGTLDGTANVTGNADDPAARFDMRLAQIVASRTGSKATPPVDGTLSGSYGGGTLQLQTARLDLGDGSLTATGSVGDTINLDVDLADAPVAIANAFVDGLDASGTLSGNAEVSGTTSAPAAKFTLTGREITAKAIADAGIGKLSLDASGSYRDNVLTLANAVVEVGPASLTASGTIGDRLDVQARAENLPVGLVNGFVPNLSAKGIVSGTASATGTIENPDATFDIQGSGITTDEIARSGIKPLDLRLAGSYADGTADIQTGVVNVGDGSLNVTGRVGDNLDVTAKVNKLPVGLANGFVEGLGASGTISGTAKASGTLQEPVASFDLSGTEITTGQIARGGVPPLVVDAAGNYRNGTLSLDTARLDVGDGSLRASGTVGEELNLDLALDTLPVGLANGFVDGLNASGTISGTGRATGSLSDPNATFQLSGSGITTEQIAKSGVAPLSLDAAGSYAKGTATIEKANVTVGDGSLRAAGTVGQELNLDLSLDALPVGLANGFVEGLGARGTISGTGKATGSLADPNATFQLSGSGITTEQIAKSGVAPLSLDAAGSYANGAATIEKADVTVGDGRLSAEGTVGEALDLKVTASEIPAGLANGFVAGLGARGTLSGNATATGSLSDPQAEFTLTGSGITTEDIARSGTAPLTLDVAGSYRNGTLDLANAEVAVGNGGLTARGTVGQQLDIDVAIDRLPVGIANGFVKGLGAEGTISGTARAEGSLSSPNASFDLKAAGVSVAQSRAAGAPALSADLAGKYQGGNLALDQALVRVGGGTIRVTGGASQTNLNLTAEIRGLPASIASAAAAGLAPQGTINGTVKATGAPTNPRVDYDITASGVSIQQTRGAGVGALQVTTNGQYAGNRVTTDTRLSGSGIALTVNGSVGLAGTPTLDLSANGTAPLSLANAILAEGGRSVQGTARLDARVTGPATQPNVNGTISVAGARLVDSGFNIALNDINTTITLNGTSATIQSFSGQISSGGSVSIAGTVGLTGQFPADLTIRADRARYNDGELIAARLSADLTLTGPLVATPTLAGRIDAEEIDVIVPDNLPSSLARIDVTHRNASRAVIEQQRELFPKTAGGTSGGGINLDITFNAPNRVFVRGRGLDLELGGSLQITGPASNLGIVGGFDLQRGRFQILAKQLTFQRGRLSFTGDLIPTLDLEATSTVDDVTIYVTITGPASNPSVSFSSNPALPQDEVLARLIFGQGTSDLSPLQIAQLAEAAATLAGVGGSTGLLDNLRSQLGVDDLNVSTTSDGQTAVGVGKYLNDNTYLGVDSTGRVSLDLKLGGGLKARGAVTSSGGGEVGVFYEGEF</sequence>
<comment type="subcellular location">
    <subcellularLocation>
        <location evidence="1">Membrane</location>
        <topology evidence="1">Single-pass membrane protein</topology>
    </subcellularLocation>
</comment>
<evidence type="ECO:0000256" key="5">
    <source>
        <dbReference type="SAM" id="SignalP"/>
    </source>
</evidence>
<feature type="signal peptide" evidence="5">
    <location>
        <begin position="1"/>
        <end position="29"/>
    </location>
</feature>
<evidence type="ECO:0000256" key="3">
    <source>
        <dbReference type="ARBA" id="ARBA00022989"/>
    </source>
</evidence>
<dbReference type="Pfam" id="PF04357">
    <property type="entry name" value="TamB"/>
    <property type="match status" value="1"/>
</dbReference>
<evidence type="ECO:0000256" key="1">
    <source>
        <dbReference type="ARBA" id="ARBA00004167"/>
    </source>
</evidence>
<dbReference type="RefSeq" id="WP_134761122.1">
    <property type="nucleotide sequence ID" value="NZ_SOZD01000002.1"/>
</dbReference>
<organism evidence="7 8">
    <name type="scientific">Jiella endophytica</name>
    <dbReference type="NCBI Taxonomy" id="2558362"/>
    <lineage>
        <taxon>Bacteria</taxon>
        <taxon>Pseudomonadati</taxon>
        <taxon>Pseudomonadota</taxon>
        <taxon>Alphaproteobacteria</taxon>
        <taxon>Hyphomicrobiales</taxon>
        <taxon>Aurantimonadaceae</taxon>
        <taxon>Jiella</taxon>
    </lineage>
</organism>
<evidence type="ECO:0000256" key="2">
    <source>
        <dbReference type="ARBA" id="ARBA00022692"/>
    </source>
</evidence>
<dbReference type="OrthoDB" id="7784409at2"/>
<evidence type="ECO:0000259" key="6">
    <source>
        <dbReference type="Pfam" id="PF04357"/>
    </source>
</evidence>
<keyword evidence="4" id="KW-0472">Membrane</keyword>
<feature type="domain" description="Translocation and assembly module TamB C-terminal" evidence="6">
    <location>
        <begin position="1852"/>
        <end position="2195"/>
    </location>
</feature>
<dbReference type="EMBL" id="SOZD01000002">
    <property type="protein sequence ID" value="TFF24952.1"/>
    <property type="molecule type" value="Genomic_DNA"/>
</dbReference>
<proteinExistence type="predicted"/>
<reference evidence="7 8" key="1">
    <citation type="submission" date="2019-03" db="EMBL/GenBank/DDBJ databases">
        <title>Jiella endophytica sp. nov., a novel endophytic bacterium isolated from root of Ficus microcarpa Linn. f.</title>
        <authorList>
            <person name="Tuo L."/>
        </authorList>
    </citation>
    <scope>NUCLEOTIDE SEQUENCE [LARGE SCALE GENOMIC DNA]</scope>
    <source>
        <strain evidence="7 8">CBS5Q-3</strain>
    </source>
</reference>